<name>A0A915DQY4_9BILA</name>
<accession>A0A915DQY4</accession>
<reference evidence="2" key="1">
    <citation type="submission" date="2022-11" db="UniProtKB">
        <authorList>
            <consortium name="WormBaseParasite"/>
        </authorList>
    </citation>
    <scope>IDENTIFICATION</scope>
</reference>
<evidence type="ECO:0000313" key="1">
    <source>
        <dbReference type="Proteomes" id="UP000887574"/>
    </source>
</evidence>
<proteinExistence type="predicted"/>
<keyword evidence="1" id="KW-1185">Reference proteome</keyword>
<dbReference type="Proteomes" id="UP000887574">
    <property type="component" value="Unplaced"/>
</dbReference>
<protein>
    <submittedName>
        <fullName evidence="2">Uncharacterized protein</fullName>
    </submittedName>
</protein>
<organism evidence="1 2">
    <name type="scientific">Ditylenchus dipsaci</name>
    <dbReference type="NCBI Taxonomy" id="166011"/>
    <lineage>
        <taxon>Eukaryota</taxon>
        <taxon>Metazoa</taxon>
        <taxon>Ecdysozoa</taxon>
        <taxon>Nematoda</taxon>
        <taxon>Chromadorea</taxon>
        <taxon>Rhabditida</taxon>
        <taxon>Tylenchina</taxon>
        <taxon>Tylenchomorpha</taxon>
        <taxon>Sphaerularioidea</taxon>
        <taxon>Anguinidae</taxon>
        <taxon>Anguininae</taxon>
        <taxon>Ditylenchus</taxon>
    </lineage>
</organism>
<dbReference type="AlphaFoldDB" id="A0A915DQY4"/>
<sequence length="98" mass="10954">MLDCCGTLSSVCITQERDVCEDGQDAQTTTCFFVLSDVGAHSYAFCPFLFLSICVVAELENVEFLFKLMFEVGTLHSFFNAVTMITISIRTEMQPELC</sequence>
<evidence type="ECO:0000313" key="2">
    <source>
        <dbReference type="WBParaSite" id="jg21977"/>
    </source>
</evidence>
<dbReference type="WBParaSite" id="jg21977">
    <property type="protein sequence ID" value="jg21977"/>
    <property type="gene ID" value="jg21977"/>
</dbReference>